<proteinExistence type="predicted"/>
<gene>
    <name evidence="2" type="primary">sfsA</name>
    <name evidence="2" type="ORF">EXM22_08110</name>
</gene>
<dbReference type="Pfam" id="PF17746">
    <property type="entry name" value="SfsA_N"/>
    <property type="match status" value="1"/>
</dbReference>
<sequence length="380" mass="43418">MSNIQAAKAMTIFSPDAKGTLVSRPNRFIVMVKLEKETVRAHCPNPGRLIELMNPGREMILEKSQDPLRKTAWTLSAAIYKGMTVPLYSARANGITGDLIIPRLFPDARDIKAEFSWGSSRFDWHFYSGEKEIFLEVKACTLIEEGTAMFPDAPSIRASRHLEELYELEGNREAHVVFVIMNPETRRFIPNLHTDPDFAAMVHRVRDKVHFHGVSASCTPEGELRISSLNVPVLTDKIGALEQDSGIYMILIKMKSCRMTVGALGDIEFQSGWYIYTGSALRNLKSRVGRHLRKRKNKRWHVDYLIDRSEKTKSYPIYTQKKMECDLAAGIAEISDSRVKGFGCSDCDCDSHLFYFKEDPQQNRDFLNLLFHYRHTLAFD</sequence>
<accession>A0A5C1QKU5</accession>
<dbReference type="EMBL" id="CP036150">
    <property type="protein sequence ID" value="QEN07948.1"/>
    <property type="molecule type" value="Genomic_DNA"/>
</dbReference>
<dbReference type="Proteomes" id="UP000324209">
    <property type="component" value="Chromosome"/>
</dbReference>
<dbReference type="PANTHER" id="PTHR30545">
    <property type="entry name" value="SUGAR FERMENTATION STIMULATION PROTEIN A"/>
    <property type="match status" value="1"/>
</dbReference>
<dbReference type="NCBIfam" id="TIGR00230">
    <property type="entry name" value="sfsA"/>
    <property type="match status" value="1"/>
</dbReference>
<dbReference type="CDD" id="cd10441">
    <property type="entry name" value="GIY-YIG_COG1833"/>
    <property type="match status" value="1"/>
</dbReference>
<dbReference type="AlphaFoldDB" id="A0A5C1QKU5"/>
<dbReference type="PANTHER" id="PTHR30545:SF2">
    <property type="entry name" value="SUGAR FERMENTATION STIMULATION PROTEIN A"/>
    <property type="match status" value="1"/>
</dbReference>
<dbReference type="GO" id="GO:0003677">
    <property type="term" value="F:DNA binding"/>
    <property type="evidence" value="ECO:0007669"/>
    <property type="project" value="InterPro"/>
</dbReference>
<dbReference type="RefSeq" id="WP_149486028.1">
    <property type="nucleotide sequence ID" value="NZ_CP036150.1"/>
</dbReference>
<evidence type="ECO:0000313" key="2">
    <source>
        <dbReference type="EMBL" id="QEN07948.1"/>
    </source>
</evidence>
<dbReference type="KEGG" id="ock:EXM22_08110"/>
<dbReference type="InterPro" id="IPR040452">
    <property type="entry name" value="SfsA_C"/>
</dbReference>
<dbReference type="SMART" id="SM00465">
    <property type="entry name" value="GIYc"/>
    <property type="match status" value="1"/>
</dbReference>
<dbReference type="Gene3D" id="3.40.1350.60">
    <property type="match status" value="1"/>
</dbReference>
<dbReference type="OrthoDB" id="9802365at2"/>
<dbReference type="InterPro" id="IPR041465">
    <property type="entry name" value="SfsA_N"/>
</dbReference>
<evidence type="ECO:0000313" key="3">
    <source>
        <dbReference type="Proteomes" id="UP000324209"/>
    </source>
</evidence>
<dbReference type="CDD" id="cd22359">
    <property type="entry name" value="SfsA-like_bacterial"/>
    <property type="match status" value="1"/>
</dbReference>
<dbReference type="InterPro" id="IPR002837">
    <property type="entry name" value="DUF123"/>
</dbReference>
<dbReference type="InterPro" id="IPR000305">
    <property type="entry name" value="GIY-YIG_endonuc"/>
</dbReference>
<dbReference type="Gene3D" id="2.40.50.580">
    <property type="match status" value="1"/>
</dbReference>
<dbReference type="Pfam" id="PF03749">
    <property type="entry name" value="SfsA"/>
    <property type="match status" value="1"/>
</dbReference>
<reference evidence="2 3" key="1">
    <citation type="submission" date="2019-02" db="EMBL/GenBank/DDBJ databases">
        <title>Complete Genome Sequence and Methylome Analysis of free living Spirochaetas.</title>
        <authorList>
            <person name="Fomenkov A."/>
            <person name="Dubinina G."/>
            <person name="Leshcheva N."/>
            <person name="Mikheeva N."/>
            <person name="Grabovich M."/>
            <person name="Vincze T."/>
            <person name="Roberts R.J."/>
        </authorList>
    </citation>
    <scope>NUCLEOTIDE SEQUENCE [LARGE SCALE GENOMIC DNA]</scope>
    <source>
        <strain evidence="2 3">K2</strain>
    </source>
</reference>
<dbReference type="Pfam" id="PF01986">
    <property type="entry name" value="DUF123"/>
    <property type="match status" value="1"/>
</dbReference>
<dbReference type="InterPro" id="IPR005224">
    <property type="entry name" value="SfsA"/>
</dbReference>
<evidence type="ECO:0000259" key="1">
    <source>
        <dbReference type="SMART" id="SM00465"/>
    </source>
</evidence>
<protein>
    <submittedName>
        <fullName evidence="2">DNA/RNA nuclease SfsA</fullName>
    </submittedName>
</protein>
<name>A0A5C1QKU5_9SPIO</name>
<feature type="domain" description="GIY-YIG" evidence="1">
    <location>
        <begin position="244"/>
        <end position="357"/>
    </location>
</feature>
<organism evidence="2 3">
    <name type="scientific">Oceanispirochaeta crateris</name>
    <dbReference type="NCBI Taxonomy" id="2518645"/>
    <lineage>
        <taxon>Bacteria</taxon>
        <taxon>Pseudomonadati</taxon>
        <taxon>Spirochaetota</taxon>
        <taxon>Spirochaetia</taxon>
        <taxon>Spirochaetales</taxon>
        <taxon>Spirochaetaceae</taxon>
        <taxon>Oceanispirochaeta</taxon>
    </lineage>
</organism>
<keyword evidence="3" id="KW-1185">Reference proteome</keyword>